<evidence type="ECO:0000256" key="2">
    <source>
        <dbReference type="ARBA" id="ARBA00022679"/>
    </source>
</evidence>
<dbReference type="InterPro" id="IPR011004">
    <property type="entry name" value="Trimer_LpxA-like_sf"/>
</dbReference>
<dbReference type="CDD" id="cd04651">
    <property type="entry name" value="LbH_G1P_AT_C"/>
    <property type="match status" value="1"/>
</dbReference>
<keyword evidence="4 5" id="KW-0320">Glycogen biosynthesis</keyword>
<dbReference type="NCBIfam" id="NF003670">
    <property type="entry name" value="PRK05293.1"/>
    <property type="match status" value="1"/>
</dbReference>
<evidence type="ECO:0000259" key="7">
    <source>
        <dbReference type="Pfam" id="PF24894"/>
    </source>
</evidence>
<feature type="site" description="Could play a key role in the communication between the regulatory and the substrate sites" evidence="5">
    <location>
        <position position="60"/>
    </location>
</feature>
<feature type="binding site" evidence="5">
    <location>
        <position position="164"/>
    </location>
    <ligand>
        <name>alpha-D-glucose 1-phosphate</name>
        <dbReference type="ChEBI" id="CHEBI:58601"/>
    </ligand>
</feature>
<sequence length="407" mass="45597">MSKKNCIAMLLAGGEGRRLSPLTSKQAKPAVPFGGHYRIIDFPLSNCVNSGIDTIGVLTQYEAESLHHHIGEGSAWKLPRCDNNGITLLPSYKTKGKEYAGTADAIFKNIAYIDQHEPEQVLILSGDHIYHMDYQAMLEFHLSHNASATISVMLVPWEEAHRFGIMSTDSSARITEFTEKPQLPKSNLASMGIYLFDWQFLKSHLLLDAEDVFSSHDFGKDIIPKMLASDAPLHAYEFNGYWRDVGTINSLWEAHMDLLDESLPWHLHNEQWPMFTKEHDYGEFNRLKLPLNTMDHSMIHHRCYMDGQVQRSVIFGGTQVGRNSIINESVIMPNVTIGKHVTIEHAIIGEGAVIKDGTIITGNPNDITVIGPNELVSPKMVLRPQPSRILQDVYDQTARLRAGGLSS</sequence>
<evidence type="ECO:0000256" key="3">
    <source>
        <dbReference type="ARBA" id="ARBA00022695"/>
    </source>
</evidence>
<feature type="binding site" evidence="5">
    <location>
        <position position="99"/>
    </location>
    <ligand>
        <name>alpha-D-glucose 1-phosphate</name>
        <dbReference type="ChEBI" id="CHEBI:58601"/>
    </ligand>
</feature>
<keyword evidence="2 5" id="KW-0808">Transferase</keyword>
<dbReference type="Gene3D" id="2.160.10.10">
    <property type="entry name" value="Hexapeptide repeat proteins"/>
    <property type="match status" value="1"/>
</dbReference>
<dbReference type="PANTHER" id="PTHR43523">
    <property type="entry name" value="GLUCOSE-1-PHOSPHATE ADENYLYLTRANSFERASE-RELATED"/>
    <property type="match status" value="1"/>
</dbReference>
<keyword evidence="9" id="KW-1185">Reference proteome</keyword>
<reference evidence="8 9" key="1">
    <citation type="submission" date="2021-03" db="EMBL/GenBank/DDBJ databases">
        <title>Genomic Encyclopedia of Type Strains, Phase IV (KMG-IV): sequencing the most valuable type-strain genomes for metagenomic binning, comparative biology and taxonomic classification.</title>
        <authorList>
            <person name="Goeker M."/>
        </authorList>
    </citation>
    <scope>NUCLEOTIDE SEQUENCE [LARGE SCALE GENOMIC DNA]</scope>
    <source>
        <strain evidence="8 9">DSM 14349</strain>
    </source>
</reference>
<organism evidence="8 9">
    <name type="scientific">Paenibacillus turicensis</name>
    <dbReference type="NCBI Taxonomy" id="160487"/>
    <lineage>
        <taxon>Bacteria</taxon>
        <taxon>Bacillati</taxon>
        <taxon>Bacillota</taxon>
        <taxon>Bacilli</taxon>
        <taxon>Bacillales</taxon>
        <taxon>Paenibacillaceae</taxon>
        <taxon>Paenibacillus</taxon>
    </lineage>
</organism>
<dbReference type="Proteomes" id="UP001519272">
    <property type="component" value="Unassembled WGS sequence"/>
</dbReference>
<evidence type="ECO:0000259" key="6">
    <source>
        <dbReference type="Pfam" id="PF00483"/>
    </source>
</evidence>
<comment type="caution">
    <text evidence="5">Lacks conserved residue(s) required for the propagation of feature annotation.</text>
</comment>
<dbReference type="EMBL" id="JAGGKG010000002">
    <property type="protein sequence ID" value="MBP1903907.1"/>
    <property type="molecule type" value="Genomic_DNA"/>
</dbReference>
<dbReference type="NCBIfam" id="TIGR02091">
    <property type="entry name" value="glgC"/>
    <property type="match status" value="1"/>
</dbReference>
<dbReference type="CDD" id="cd02508">
    <property type="entry name" value="ADP_Glucose_PP"/>
    <property type="match status" value="1"/>
</dbReference>
<keyword evidence="5" id="KW-0119">Carbohydrate metabolism</keyword>
<comment type="similarity">
    <text evidence="1 5">Belongs to the bacterial/plant glucose-1-phosphate adenylyltransferase family.</text>
</comment>
<dbReference type="Gene3D" id="3.90.550.10">
    <property type="entry name" value="Spore Coat Polysaccharide Biosynthesis Protein SpsA, Chain A"/>
    <property type="match status" value="1"/>
</dbReference>
<dbReference type="Pfam" id="PF00483">
    <property type="entry name" value="NTP_transferase"/>
    <property type="match status" value="1"/>
</dbReference>
<comment type="caution">
    <text evidence="8">The sequence shown here is derived from an EMBL/GenBank/DDBJ whole genome shotgun (WGS) entry which is preliminary data.</text>
</comment>
<gene>
    <name evidence="5" type="primary">glgC</name>
    <name evidence="8" type="ORF">J2Z32_000524</name>
</gene>
<dbReference type="InterPro" id="IPR029044">
    <property type="entry name" value="Nucleotide-diphossugar_trans"/>
</dbReference>
<feature type="domain" description="Nucleotidyl transferase" evidence="6">
    <location>
        <begin position="8"/>
        <end position="260"/>
    </location>
</feature>
<name>A0ABS4FMU4_9BACL</name>
<comment type="subunit">
    <text evidence="5">Homotetramer.</text>
</comment>
<dbReference type="EC" id="2.7.7.27" evidence="5"/>
<feature type="binding site" evidence="5">
    <location>
        <position position="190"/>
    </location>
    <ligand>
        <name>alpha-D-glucose 1-phosphate</name>
        <dbReference type="ChEBI" id="CHEBI:58601"/>
    </ligand>
</feature>
<dbReference type="SUPFAM" id="SSF51161">
    <property type="entry name" value="Trimeric LpxA-like enzymes"/>
    <property type="match status" value="1"/>
</dbReference>
<evidence type="ECO:0000256" key="4">
    <source>
        <dbReference type="ARBA" id="ARBA00023056"/>
    </source>
</evidence>
<dbReference type="PANTHER" id="PTHR43523:SF2">
    <property type="entry name" value="GLUCOSE-1-PHOSPHATE ADENYLYLTRANSFERASE"/>
    <property type="match status" value="1"/>
</dbReference>
<comment type="pathway">
    <text evidence="5">Glycan biosynthesis; glycogen biosynthesis.</text>
</comment>
<evidence type="ECO:0000313" key="9">
    <source>
        <dbReference type="Proteomes" id="UP001519272"/>
    </source>
</evidence>
<dbReference type="SUPFAM" id="SSF53448">
    <property type="entry name" value="Nucleotide-diphospho-sugar transferases"/>
    <property type="match status" value="1"/>
</dbReference>
<dbReference type="InterPro" id="IPR056818">
    <property type="entry name" value="GlmU/GlgC-like_hexapep"/>
</dbReference>
<dbReference type="Pfam" id="PF24894">
    <property type="entry name" value="Hexapep_GlmU"/>
    <property type="match status" value="1"/>
</dbReference>
<dbReference type="InterPro" id="IPR005835">
    <property type="entry name" value="NTP_transferase_dom"/>
</dbReference>
<evidence type="ECO:0000256" key="5">
    <source>
        <dbReference type="HAMAP-Rule" id="MF_00624"/>
    </source>
</evidence>
<keyword evidence="3 5" id="KW-0548">Nucleotidyltransferase</keyword>
<dbReference type="HAMAP" id="MF_00624">
    <property type="entry name" value="GlgC"/>
    <property type="match status" value="1"/>
</dbReference>
<keyword evidence="5" id="KW-0547">Nucleotide-binding</keyword>
<evidence type="ECO:0000313" key="8">
    <source>
        <dbReference type="EMBL" id="MBP1903907.1"/>
    </source>
</evidence>
<proteinExistence type="inferred from homology"/>
<protein>
    <recommendedName>
        <fullName evidence="5">Glucose-1-phosphate adenylyltransferase</fullName>
        <ecNumber evidence="5">2.7.7.27</ecNumber>
    </recommendedName>
    <alternativeName>
        <fullName evidence="5">ADP-glucose pyrophosphorylase</fullName>
        <shortName evidence="5">ADPGlc PPase</shortName>
    </alternativeName>
    <alternativeName>
        <fullName evidence="5">ADP-glucose synthase</fullName>
    </alternativeName>
</protein>
<keyword evidence="5" id="KW-0321">Glycogen metabolism</keyword>
<dbReference type="RefSeq" id="WP_210087604.1">
    <property type="nucleotide sequence ID" value="NZ_JAGGKG010000002.1"/>
</dbReference>
<dbReference type="InterPro" id="IPR011831">
    <property type="entry name" value="ADP-Glc_PPase"/>
</dbReference>
<dbReference type="GO" id="GO:0008878">
    <property type="term" value="F:glucose-1-phosphate adenylyltransferase activity"/>
    <property type="evidence" value="ECO:0007669"/>
    <property type="project" value="UniProtKB-EC"/>
</dbReference>
<feature type="binding site" evidence="5">
    <location>
        <begin position="179"/>
        <end position="180"/>
    </location>
    <ligand>
        <name>alpha-D-glucose 1-phosphate</name>
        <dbReference type="ChEBI" id="CHEBI:58601"/>
    </ligand>
</feature>
<comment type="catalytic activity">
    <reaction evidence="5">
        <text>alpha-D-glucose 1-phosphate + ATP + H(+) = ADP-alpha-D-glucose + diphosphate</text>
        <dbReference type="Rhea" id="RHEA:12120"/>
        <dbReference type="ChEBI" id="CHEBI:15378"/>
        <dbReference type="ChEBI" id="CHEBI:30616"/>
        <dbReference type="ChEBI" id="CHEBI:33019"/>
        <dbReference type="ChEBI" id="CHEBI:57498"/>
        <dbReference type="ChEBI" id="CHEBI:58601"/>
        <dbReference type="EC" id="2.7.7.27"/>
    </reaction>
</comment>
<evidence type="ECO:0000256" key="1">
    <source>
        <dbReference type="ARBA" id="ARBA00010443"/>
    </source>
</evidence>
<feature type="domain" description="Glucose-1-phosphate adenylyltransferase/Bifunctional protein GlmU-like C-terminal hexapeptide" evidence="7">
    <location>
        <begin position="294"/>
        <end position="364"/>
    </location>
</feature>
<accession>A0ABS4FMU4</accession>
<dbReference type="InterPro" id="IPR023049">
    <property type="entry name" value="GlgC_bac"/>
</dbReference>
<comment type="function">
    <text evidence="5">Involved in the biosynthesis of ADP-glucose, a building block required for the elongation reactions to produce glycogen. Catalyzes the reaction between ATP and alpha-D-glucose 1-phosphate (G1P) to produce pyrophosphate and ADP-Glc.</text>
</comment>
<keyword evidence="5" id="KW-0067">ATP-binding</keyword>